<accession>A0A0C3RPY0</accession>
<name>A0A0C3RPY0_PHLG1</name>
<feature type="non-terminal residue" evidence="1">
    <location>
        <position position="241"/>
    </location>
</feature>
<dbReference type="OrthoDB" id="432234at2759"/>
<proteinExistence type="predicted"/>
<dbReference type="EMBL" id="KN840750">
    <property type="protein sequence ID" value="KIP01676.1"/>
    <property type="molecule type" value="Genomic_DNA"/>
</dbReference>
<dbReference type="PANTHER" id="PTHR47642:SF5">
    <property type="entry name" value="ATP-DEPENDENT DNA HELICASE"/>
    <property type="match status" value="1"/>
</dbReference>
<organism evidence="1 2">
    <name type="scientific">Phlebiopsis gigantea (strain 11061_1 CR5-6)</name>
    <name type="common">White-rot fungus</name>
    <name type="synonym">Peniophora gigantea</name>
    <dbReference type="NCBI Taxonomy" id="745531"/>
    <lineage>
        <taxon>Eukaryota</taxon>
        <taxon>Fungi</taxon>
        <taxon>Dikarya</taxon>
        <taxon>Basidiomycota</taxon>
        <taxon>Agaricomycotina</taxon>
        <taxon>Agaricomycetes</taxon>
        <taxon>Polyporales</taxon>
        <taxon>Phanerochaetaceae</taxon>
        <taxon>Phlebiopsis</taxon>
    </lineage>
</organism>
<dbReference type="AlphaFoldDB" id="A0A0C3RPY0"/>
<dbReference type="Gene3D" id="3.40.50.300">
    <property type="entry name" value="P-loop containing nucleotide triphosphate hydrolases"/>
    <property type="match status" value="1"/>
</dbReference>
<dbReference type="PANTHER" id="PTHR47642">
    <property type="entry name" value="ATP-DEPENDENT DNA HELICASE"/>
    <property type="match status" value="1"/>
</dbReference>
<dbReference type="STRING" id="745531.A0A0C3RPY0"/>
<reference evidence="1 2" key="1">
    <citation type="journal article" date="2014" name="PLoS Genet.">
        <title>Analysis of the Phlebiopsis gigantea genome, transcriptome and secretome provides insight into its pioneer colonization strategies of wood.</title>
        <authorList>
            <person name="Hori C."/>
            <person name="Ishida T."/>
            <person name="Igarashi K."/>
            <person name="Samejima M."/>
            <person name="Suzuki H."/>
            <person name="Master E."/>
            <person name="Ferreira P."/>
            <person name="Ruiz-Duenas F.J."/>
            <person name="Held B."/>
            <person name="Canessa P."/>
            <person name="Larrondo L.F."/>
            <person name="Schmoll M."/>
            <person name="Druzhinina I.S."/>
            <person name="Kubicek C.P."/>
            <person name="Gaskell J.A."/>
            <person name="Kersten P."/>
            <person name="St John F."/>
            <person name="Glasner J."/>
            <person name="Sabat G."/>
            <person name="Splinter BonDurant S."/>
            <person name="Syed K."/>
            <person name="Yadav J."/>
            <person name="Mgbeahuruike A.C."/>
            <person name="Kovalchuk A."/>
            <person name="Asiegbu F.O."/>
            <person name="Lackner G."/>
            <person name="Hoffmeister D."/>
            <person name="Rencoret J."/>
            <person name="Gutierrez A."/>
            <person name="Sun H."/>
            <person name="Lindquist E."/>
            <person name="Barry K."/>
            <person name="Riley R."/>
            <person name="Grigoriev I.V."/>
            <person name="Henrissat B."/>
            <person name="Kues U."/>
            <person name="Berka R.M."/>
            <person name="Martinez A.T."/>
            <person name="Covert S.F."/>
            <person name="Blanchette R.A."/>
            <person name="Cullen D."/>
        </authorList>
    </citation>
    <scope>NUCLEOTIDE SEQUENCE [LARGE SCALE GENOMIC DNA]</scope>
    <source>
        <strain evidence="1 2">11061_1 CR5-6</strain>
    </source>
</reference>
<dbReference type="InterPro" id="IPR051055">
    <property type="entry name" value="PIF1_helicase"/>
</dbReference>
<dbReference type="Proteomes" id="UP000053257">
    <property type="component" value="Unassembled WGS sequence"/>
</dbReference>
<dbReference type="InterPro" id="IPR027417">
    <property type="entry name" value="P-loop_NTPase"/>
</dbReference>
<protein>
    <submittedName>
        <fullName evidence="1">Uncharacterized protein</fullName>
    </submittedName>
</protein>
<dbReference type="HOGENOM" id="CLU_001613_2_0_1"/>
<evidence type="ECO:0000313" key="2">
    <source>
        <dbReference type="Proteomes" id="UP000053257"/>
    </source>
</evidence>
<keyword evidence="2" id="KW-1185">Reference proteome</keyword>
<dbReference type="Pfam" id="PF13245">
    <property type="entry name" value="AAA_19"/>
    <property type="match status" value="1"/>
</dbReference>
<dbReference type="SUPFAM" id="SSF52540">
    <property type="entry name" value="P-loop containing nucleoside triphosphate hydrolases"/>
    <property type="match status" value="1"/>
</dbReference>
<sequence>MESVKALNPVPSDISHVQRLNGEGKTHTQWKDSLQSLRQDILDNRANQVPRGADGKPLPSELYKNIESTANIVKVIDRSYLEHDCSASEQNVSHLITSTIAKFSLNDEQTRAFCIVANHATKNTGDHLKMYLGGMAGTGKSQVIKALVHFFRERKEAYRFMCLAPTGAAAALISGSTYHSILGFSMYDTGQKRNVDNAETNLRNVDYIFLDEVSMLDCWSHYRIAERMAQARKVDNVEYGG</sequence>
<evidence type="ECO:0000313" key="1">
    <source>
        <dbReference type="EMBL" id="KIP01676.1"/>
    </source>
</evidence>
<gene>
    <name evidence="1" type="ORF">PHLGIDRAFT_80266</name>
</gene>